<organism evidence="1 2">
    <name type="scientific">Triticum urartu</name>
    <name type="common">Red wild einkorn</name>
    <name type="synonym">Crithodium urartu</name>
    <dbReference type="NCBI Taxonomy" id="4572"/>
    <lineage>
        <taxon>Eukaryota</taxon>
        <taxon>Viridiplantae</taxon>
        <taxon>Streptophyta</taxon>
        <taxon>Embryophyta</taxon>
        <taxon>Tracheophyta</taxon>
        <taxon>Spermatophyta</taxon>
        <taxon>Magnoliopsida</taxon>
        <taxon>Liliopsida</taxon>
        <taxon>Poales</taxon>
        <taxon>Poaceae</taxon>
        <taxon>BOP clade</taxon>
        <taxon>Pooideae</taxon>
        <taxon>Triticodae</taxon>
        <taxon>Triticeae</taxon>
        <taxon>Triticinae</taxon>
        <taxon>Triticum</taxon>
    </lineage>
</organism>
<reference evidence="2" key="1">
    <citation type="journal article" date="2013" name="Nature">
        <title>Draft genome of the wheat A-genome progenitor Triticum urartu.</title>
        <authorList>
            <person name="Ling H.Q."/>
            <person name="Zhao S."/>
            <person name="Liu D."/>
            <person name="Wang J."/>
            <person name="Sun H."/>
            <person name="Zhang C."/>
            <person name="Fan H."/>
            <person name="Li D."/>
            <person name="Dong L."/>
            <person name="Tao Y."/>
            <person name="Gao C."/>
            <person name="Wu H."/>
            <person name="Li Y."/>
            <person name="Cui Y."/>
            <person name="Guo X."/>
            <person name="Zheng S."/>
            <person name="Wang B."/>
            <person name="Yu K."/>
            <person name="Liang Q."/>
            <person name="Yang W."/>
            <person name="Lou X."/>
            <person name="Chen J."/>
            <person name="Feng M."/>
            <person name="Jian J."/>
            <person name="Zhang X."/>
            <person name="Luo G."/>
            <person name="Jiang Y."/>
            <person name="Liu J."/>
            <person name="Wang Z."/>
            <person name="Sha Y."/>
            <person name="Zhang B."/>
            <person name="Wu H."/>
            <person name="Tang D."/>
            <person name="Shen Q."/>
            <person name="Xue P."/>
            <person name="Zou S."/>
            <person name="Wang X."/>
            <person name="Liu X."/>
            <person name="Wang F."/>
            <person name="Yang Y."/>
            <person name="An X."/>
            <person name="Dong Z."/>
            <person name="Zhang K."/>
            <person name="Zhang X."/>
            <person name="Luo M.C."/>
            <person name="Dvorak J."/>
            <person name="Tong Y."/>
            <person name="Wang J."/>
            <person name="Yang H."/>
            <person name="Li Z."/>
            <person name="Wang D."/>
            <person name="Zhang A."/>
            <person name="Wang J."/>
        </authorList>
    </citation>
    <scope>NUCLEOTIDE SEQUENCE</scope>
    <source>
        <strain evidence="2">cv. G1812</strain>
    </source>
</reference>
<name>A0A8R7PBQ6_TRIUA</name>
<dbReference type="Proteomes" id="UP000015106">
    <property type="component" value="Chromosome 2"/>
</dbReference>
<dbReference type="EnsemblPlants" id="TuG1812G0200001505.01.T01">
    <property type="protein sequence ID" value="TuG1812G0200001505.01.T01.cds375720"/>
    <property type="gene ID" value="TuG1812G0200001505.01"/>
</dbReference>
<sequence>EKRKKQYRFWCTGENRTQTNSSPYESSIPLDSICSTGWSKLQKEPILLLLYGLDIGGGRTFWAVLDGEFDILALGEVLEAGASDCRVVDEDVLAAVRGGDEAEPLGFVEPLHLTSKRHFLSVCISAVSSLSRSQPVRCACAWGWGSWPEVDCYIAGGEASKARRGGGATG</sequence>
<dbReference type="AlphaFoldDB" id="A0A8R7PBQ6"/>
<reference evidence="1" key="2">
    <citation type="submission" date="2018-03" db="EMBL/GenBank/DDBJ databases">
        <title>The Triticum urartu genome reveals the dynamic nature of wheat genome evolution.</title>
        <authorList>
            <person name="Ling H."/>
            <person name="Ma B."/>
            <person name="Shi X."/>
            <person name="Liu H."/>
            <person name="Dong L."/>
            <person name="Sun H."/>
            <person name="Cao Y."/>
            <person name="Gao Q."/>
            <person name="Zheng S."/>
            <person name="Li Y."/>
            <person name="Yu Y."/>
            <person name="Du H."/>
            <person name="Qi M."/>
            <person name="Li Y."/>
            <person name="Yu H."/>
            <person name="Cui Y."/>
            <person name="Wang N."/>
            <person name="Chen C."/>
            <person name="Wu H."/>
            <person name="Zhao Y."/>
            <person name="Zhang J."/>
            <person name="Li Y."/>
            <person name="Zhou W."/>
            <person name="Zhang B."/>
            <person name="Hu W."/>
            <person name="Eijk M."/>
            <person name="Tang J."/>
            <person name="Witsenboer H."/>
            <person name="Zhao S."/>
            <person name="Li Z."/>
            <person name="Zhang A."/>
            <person name="Wang D."/>
            <person name="Liang C."/>
        </authorList>
    </citation>
    <scope>NUCLEOTIDE SEQUENCE [LARGE SCALE GENOMIC DNA]</scope>
    <source>
        <strain evidence="1">cv. G1812</strain>
    </source>
</reference>
<evidence type="ECO:0000313" key="2">
    <source>
        <dbReference type="Proteomes" id="UP000015106"/>
    </source>
</evidence>
<reference evidence="1" key="3">
    <citation type="submission" date="2022-06" db="UniProtKB">
        <authorList>
            <consortium name="EnsemblPlants"/>
        </authorList>
    </citation>
    <scope>IDENTIFICATION</scope>
</reference>
<evidence type="ECO:0000313" key="1">
    <source>
        <dbReference type="EnsemblPlants" id="TuG1812G0200001505.01.T01.cds375720"/>
    </source>
</evidence>
<keyword evidence="2" id="KW-1185">Reference proteome</keyword>
<protein>
    <submittedName>
        <fullName evidence="1">Uncharacterized protein</fullName>
    </submittedName>
</protein>
<proteinExistence type="predicted"/>
<dbReference type="Gramene" id="TuG1812G0200001505.01.T01">
    <property type="protein sequence ID" value="TuG1812G0200001505.01.T01.cds375720"/>
    <property type="gene ID" value="TuG1812G0200001505.01"/>
</dbReference>
<accession>A0A8R7PBQ6</accession>